<dbReference type="PATRIC" id="fig|388467.6.peg.718"/>
<dbReference type="InterPro" id="IPR014971">
    <property type="entry name" value="KGK"/>
</dbReference>
<evidence type="ECO:0000313" key="3">
    <source>
        <dbReference type="Proteomes" id="UP000027395"/>
    </source>
</evidence>
<dbReference type="AlphaFoldDB" id="A0A073CCU0"/>
<proteinExistence type="predicted"/>
<evidence type="ECO:0000256" key="1">
    <source>
        <dbReference type="SAM" id="MobiDB-lite"/>
    </source>
</evidence>
<sequence>MVFLNQLILSKKYNFQDINMSDFTSILDDDDVINTSESALMFQCTFKASEFLSIMESKLEEENLFKEGIECQILRPGQSWKTGKFRICLEFCSDEPEVEAEAKGGVPTSEYAPPTVPSESNTDLPPFVNQPTKSVGMWS</sequence>
<dbReference type="STRING" id="388467.A19Y_0776"/>
<reference evidence="2 3" key="1">
    <citation type="journal article" date="2014" name="Appl. Environ. Microbiol.">
        <title>Elucidation of insertion elements encoded on plasmids and in vitro construction of shuttle vectors from the toxic cyanobacterium Planktothrix.</title>
        <authorList>
            <person name="Christiansen G."/>
            <person name="Goesmann A."/>
            <person name="Kurmayer R."/>
        </authorList>
    </citation>
    <scope>NUCLEOTIDE SEQUENCE [LARGE SCALE GENOMIC DNA]</scope>
    <source>
        <strain evidence="2 3">NIVA-CYA 126/8</strain>
    </source>
</reference>
<dbReference type="Proteomes" id="UP000027395">
    <property type="component" value="Chromosome"/>
</dbReference>
<feature type="region of interest" description="Disordered" evidence="1">
    <location>
        <begin position="99"/>
        <end position="139"/>
    </location>
</feature>
<protein>
    <recommendedName>
        <fullName evidence="4">KGK family protein</fullName>
    </recommendedName>
</protein>
<evidence type="ECO:0000313" key="2">
    <source>
        <dbReference type="EMBL" id="KEI65936.1"/>
    </source>
</evidence>
<dbReference type="HOGENOM" id="CLU_2103946_0_0_3"/>
<accession>A0A073CCU0</accession>
<gene>
    <name evidence="2" type="ORF">A19Y_0776</name>
</gene>
<organism evidence="2 3">
    <name type="scientific">Planktothrix agardhii (strain NIVA-CYA 126/8)</name>
    <dbReference type="NCBI Taxonomy" id="388467"/>
    <lineage>
        <taxon>Bacteria</taxon>
        <taxon>Bacillati</taxon>
        <taxon>Cyanobacteriota</taxon>
        <taxon>Cyanophyceae</taxon>
        <taxon>Oscillatoriophycideae</taxon>
        <taxon>Oscillatoriales</taxon>
        <taxon>Microcoleaceae</taxon>
        <taxon>Planktothrix</taxon>
    </lineage>
</organism>
<dbReference type="eggNOG" id="ENOG50332XJ">
    <property type="taxonomic scope" value="Bacteria"/>
</dbReference>
<evidence type="ECO:0008006" key="4">
    <source>
        <dbReference type="Google" id="ProtNLM"/>
    </source>
</evidence>
<keyword evidence="3" id="KW-1185">Reference proteome</keyword>
<dbReference type="EMBL" id="CM002803">
    <property type="protein sequence ID" value="KEI65936.1"/>
    <property type="molecule type" value="Genomic_DNA"/>
</dbReference>
<name>A0A073CCU0_PLAA1</name>
<feature type="compositionally biased region" description="Polar residues" evidence="1">
    <location>
        <begin position="117"/>
        <end position="133"/>
    </location>
</feature>
<dbReference type="Pfam" id="PF08872">
    <property type="entry name" value="KGK"/>
    <property type="match status" value="1"/>
</dbReference>